<evidence type="ECO:0000313" key="3">
    <source>
        <dbReference type="Proteomes" id="UP001162001"/>
    </source>
</evidence>
<keyword evidence="1" id="KW-1133">Transmembrane helix</keyword>
<protein>
    <submittedName>
        <fullName evidence="2">Uncharacterized protein</fullName>
    </submittedName>
</protein>
<dbReference type="Proteomes" id="UP001162001">
    <property type="component" value="Segment"/>
</dbReference>
<evidence type="ECO:0000313" key="2">
    <source>
        <dbReference type="EMBL" id="QKF93497.1"/>
    </source>
</evidence>
<feature type="transmembrane region" description="Helical" evidence="1">
    <location>
        <begin position="6"/>
        <end position="22"/>
    </location>
</feature>
<name>A0A7D3V8H2_9VIRU</name>
<keyword evidence="1" id="KW-0472">Membrane</keyword>
<gene>
    <name evidence="2" type="ORF">Fadolivirus_1_39</name>
</gene>
<evidence type="ECO:0000256" key="1">
    <source>
        <dbReference type="SAM" id="Phobius"/>
    </source>
</evidence>
<reference evidence="2 3" key="1">
    <citation type="submission" date="2020-04" db="EMBL/GenBank/DDBJ databases">
        <title>Advantages and limits of metagenomic assembly and binning of a giant virus.</title>
        <authorList>
            <person name="Schulz F."/>
            <person name="Andreani J."/>
            <person name="Francis R."/>
            <person name="Boudjemaa H."/>
            <person name="Bou Khalil J.Y."/>
            <person name="Lee J."/>
            <person name="La Scola B."/>
            <person name="Woyke T."/>
        </authorList>
    </citation>
    <scope>NUCLEOTIDE SEQUENCE [LARGE SCALE GENOMIC DNA]</scope>
    <source>
        <strain evidence="2 3">FV1/VV64</strain>
    </source>
</reference>
<proteinExistence type="predicted"/>
<keyword evidence="1" id="KW-0812">Transmembrane</keyword>
<keyword evidence="3" id="KW-1185">Reference proteome</keyword>
<organism evidence="2 3">
    <name type="scientific">Fadolivirus FV1/VV64</name>
    <dbReference type="NCBI Taxonomy" id="3070911"/>
    <lineage>
        <taxon>Viruses</taxon>
        <taxon>Varidnaviria</taxon>
        <taxon>Bamfordvirae</taxon>
        <taxon>Nucleocytoviricota</taxon>
        <taxon>Megaviricetes</taxon>
        <taxon>Imitervirales</taxon>
        <taxon>Mimiviridae</taxon>
        <taxon>Klosneuvirinae</taxon>
        <taxon>Fadolivirus</taxon>
        <taxon>Fadolivirus algeromassiliense</taxon>
    </lineage>
</organism>
<sequence>MNKNYIIFGVIFAIILMLAYRSRIENFYYFMPPSNCMENVFGNMNCYPPYYLPFYTGDYSYPYPLFYF</sequence>
<accession>A0A7D3V8H2</accession>
<dbReference type="EMBL" id="MT418680">
    <property type="protein sequence ID" value="QKF93497.1"/>
    <property type="molecule type" value="Genomic_DNA"/>
</dbReference>